<name>A0A7M7Q4T1_NASVI</name>
<dbReference type="GeneID" id="107981492"/>
<dbReference type="SMR" id="A0A7M7Q4T1"/>
<organism evidence="2 3">
    <name type="scientific">Nasonia vitripennis</name>
    <name type="common">Parasitic wasp</name>
    <dbReference type="NCBI Taxonomy" id="7425"/>
    <lineage>
        <taxon>Eukaryota</taxon>
        <taxon>Metazoa</taxon>
        <taxon>Ecdysozoa</taxon>
        <taxon>Arthropoda</taxon>
        <taxon>Hexapoda</taxon>
        <taxon>Insecta</taxon>
        <taxon>Pterygota</taxon>
        <taxon>Neoptera</taxon>
        <taxon>Endopterygota</taxon>
        <taxon>Hymenoptera</taxon>
        <taxon>Apocrita</taxon>
        <taxon>Proctotrupomorpha</taxon>
        <taxon>Chalcidoidea</taxon>
        <taxon>Pteromalidae</taxon>
        <taxon>Pteromalinae</taxon>
        <taxon>Nasonia</taxon>
    </lineage>
</organism>
<dbReference type="RefSeq" id="XP_031781884.1">
    <property type="nucleotide sequence ID" value="XM_031926024.1"/>
</dbReference>
<evidence type="ECO:0000313" key="3">
    <source>
        <dbReference type="Proteomes" id="UP000002358"/>
    </source>
</evidence>
<dbReference type="Proteomes" id="UP000002358">
    <property type="component" value="Unassembled WGS sequence"/>
</dbReference>
<dbReference type="InParanoid" id="A0A7M7Q4T1"/>
<accession>A0A7M7Q4T1</accession>
<proteinExistence type="predicted"/>
<dbReference type="AlphaFoldDB" id="A0A7M7Q4T1"/>
<reference evidence="2" key="1">
    <citation type="submission" date="2021-01" db="UniProtKB">
        <authorList>
            <consortium name="EnsemblMetazoa"/>
        </authorList>
    </citation>
    <scope>IDENTIFICATION</scope>
</reference>
<evidence type="ECO:0000256" key="1">
    <source>
        <dbReference type="SAM" id="MobiDB-lite"/>
    </source>
</evidence>
<sequence length="173" mass="20689">MKINKIIMYIMQQGTKVVDYSRRWVYCPSEACVVSPEGIIDITFVLHIVLYSRLNCVVTLFLEKWDLLSYRHFNKNIPQRKLSRPGFRPQGPGQKQRRTTARPAQRPLQRRLLLEVLAVRELSVRAKKLQIFRRMEPHLNMEVEEYEDYEQAINDQIRFESAYRNQQLIDDHI</sequence>
<keyword evidence="3" id="KW-1185">Reference proteome</keyword>
<dbReference type="EnsemblMetazoa" id="XM_031926024">
    <property type="protein sequence ID" value="XP_031781884"/>
    <property type="gene ID" value="LOC107981492"/>
</dbReference>
<protein>
    <submittedName>
        <fullName evidence="2">Uncharacterized protein</fullName>
    </submittedName>
</protein>
<feature type="region of interest" description="Disordered" evidence="1">
    <location>
        <begin position="80"/>
        <end position="105"/>
    </location>
</feature>
<evidence type="ECO:0000313" key="2">
    <source>
        <dbReference type="EnsemblMetazoa" id="XP_031781884"/>
    </source>
</evidence>
<dbReference type="KEGG" id="nvi:107981492"/>